<name>A0A4U1CJX2_9SPHI</name>
<protein>
    <recommendedName>
        <fullName evidence="1">Lipocalin-like domain-containing protein</fullName>
    </recommendedName>
</protein>
<dbReference type="OrthoDB" id="772853at2"/>
<proteinExistence type="predicted"/>
<comment type="caution">
    <text evidence="2">The sequence shown here is derived from an EMBL/GenBank/DDBJ whole genome shotgun (WGS) entry which is preliminary data.</text>
</comment>
<accession>A0A4U1CJX2</accession>
<dbReference type="InterPro" id="IPR024311">
    <property type="entry name" value="Lipocalin-like"/>
</dbReference>
<evidence type="ECO:0000313" key="3">
    <source>
        <dbReference type="Proteomes" id="UP000307244"/>
    </source>
</evidence>
<keyword evidence="3" id="KW-1185">Reference proteome</keyword>
<dbReference type="Pfam" id="PF13648">
    <property type="entry name" value="Lipocalin_4"/>
    <property type="match status" value="1"/>
</dbReference>
<dbReference type="Proteomes" id="UP000307244">
    <property type="component" value="Unassembled WGS sequence"/>
</dbReference>
<gene>
    <name evidence="2" type="ORF">FA047_15890</name>
</gene>
<reference evidence="2 3" key="1">
    <citation type="submission" date="2019-04" db="EMBL/GenBank/DDBJ databases">
        <title>Pedobacter sp. RP-3-15 sp. nov., isolated from Arctic soil.</title>
        <authorList>
            <person name="Dahal R.H."/>
            <person name="Kim D.-U."/>
        </authorList>
    </citation>
    <scope>NUCLEOTIDE SEQUENCE [LARGE SCALE GENOMIC DNA]</scope>
    <source>
        <strain evidence="2 3">RP-3-15</strain>
    </source>
</reference>
<dbReference type="AlphaFoldDB" id="A0A4U1CJX2"/>
<sequence length="169" mass="19081">MGILPFDYLMFLCRKSGMVPDDNIIQLKNMFKTIKLIALIAVVATLFACKKDQAEKNSDRLVGTWAVQSILDIEYENNVETGRDEDAGNGETLEFKADGNGIQTDGQYSDSFKWTATDSELKITWDGDEADVFKIKSLSKTDLHISIEDIDVENNITYKEVTEIKLKKK</sequence>
<organism evidence="2 3">
    <name type="scientific">Pedobacter frigoris</name>
    <dbReference type="NCBI Taxonomy" id="2571272"/>
    <lineage>
        <taxon>Bacteria</taxon>
        <taxon>Pseudomonadati</taxon>
        <taxon>Bacteroidota</taxon>
        <taxon>Sphingobacteriia</taxon>
        <taxon>Sphingobacteriales</taxon>
        <taxon>Sphingobacteriaceae</taxon>
        <taxon>Pedobacter</taxon>
    </lineage>
</organism>
<dbReference type="EMBL" id="SWBQ01000004">
    <property type="protein sequence ID" value="TKC05236.1"/>
    <property type="molecule type" value="Genomic_DNA"/>
</dbReference>
<feature type="domain" description="Lipocalin-like" evidence="1">
    <location>
        <begin position="61"/>
        <end position="144"/>
    </location>
</feature>
<evidence type="ECO:0000259" key="1">
    <source>
        <dbReference type="Pfam" id="PF13648"/>
    </source>
</evidence>
<evidence type="ECO:0000313" key="2">
    <source>
        <dbReference type="EMBL" id="TKC05236.1"/>
    </source>
</evidence>